<feature type="domain" description="2EXR" evidence="1">
    <location>
        <begin position="523"/>
        <end position="627"/>
    </location>
</feature>
<dbReference type="Pfam" id="PF20150">
    <property type="entry name" value="2EXR"/>
    <property type="match status" value="1"/>
</dbReference>
<dbReference type="OrthoDB" id="1046782at2759"/>
<reference evidence="2 3" key="1">
    <citation type="submission" date="2015-09" db="EMBL/GenBank/DDBJ databases">
        <title>Host preference determinants of Valsa canker pathogens revealed by comparative genomics.</title>
        <authorList>
            <person name="Yin Z."/>
            <person name="Huang L."/>
        </authorList>
    </citation>
    <scope>NUCLEOTIDE SEQUENCE [LARGE SCALE GENOMIC DNA]</scope>
    <source>
        <strain evidence="2 3">YSFL</strain>
    </source>
</reference>
<accession>A0A423WIX5</accession>
<dbReference type="PANTHER" id="PTHR35910">
    <property type="entry name" value="2EXR DOMAIN-CONTAINING PROTEIN"/>
    <property type="match status" value="1"/>
</dbReference>
<dbReference type="EMBL" id="LJZO01000003">
    <property type="protein sequence ID" value="ROW03362.1"/>
    <property type="molecule type" value="Genomic_DNA"/>
</dbReference>
<proteinExistence type="predicted"/>
<evidence type="ECO:0000259" key="1">
    <source>
        <dbReference type="Pfam" id="PF20150"/>
    </source>
</evidence>
<dbReference type="Proteomes" id="UP000284375">
    <property type="component" value="Unassembled WGS sequence"/>
</dbReference>
<dbReference type="Pfam" id="PF03659">
    <property type="entry name" value="Glyco_hydro_71"/>
    <property type="match status" value="1"/>
</dbReference>
<dbReference type="InterPro" id="IPR045518">
    <property type="entry name" value="2EXR"/>
</dbReference>
<protein>
    <recommendedName>
        <fullName evidence="1">2EXR domain-containing protein</fullName>
    </recommendedName>
</protein>
<sequence>MAGYIGGVERVYYFVRLIGQRHDPPNRMYDPVALSAYDADFQRAKALGIDAFALNIGTDFYTDQQLGYAYESAAANDMKVFISFDFNWWSTSQGTAVGQKIAQYASLDAQFKVDGKVFVSSFAGDGVDVNAIRTAAGVELFWAPNFHPSYGTNFSTIDGALNWMAWPNNGNNKAPTAWANVTVEEGDAEYIAALGSAENYIAPVSPWFSTHYGPEVSYSKNWVFPGDLLWYNRWNEILGLGPRFIEIITWNDYGESHYIGPLNSSHYDDGNSKWTNDLPHDGWMDIAKPFISAFKDGASSADSYVTTDELVYWYRPTPRSLDCDATDTTMVTANNDSGNYFEGRPNGYESLSDSVFVVSLLTAAGTITVESGSTVQEFNAPQGISAYEVPMSIGQQQFLLSRDGETILSAISLKNISDVCPCGLYNFNAYVGTVPEAAPDQLQPDGLNSLTAGLHVTTCLPTPSLGTVAITPTSTPALTLSSGTSTSTTSLVEVQGGITTSASNNEAPPVITVSDTGTLLTEFTLFSELPKELRCKIFECCLPHRVHLYQEEGTGNDELYNHHGKHCKKELQLGVKTAQLPVISRVCVEARNVALSHCLMKKTMVFEHNEEERVTSNVWADKKRDTVLINLSYPVRDYEFPEPYDEGNPDTISDVHLRSMIRSKQIRVAVLDEAISQDGRDCYVSFPIYRELIHGHKECDLGLVEIQFDITDEEAVQTDLFGLFGTEAITLVPVDNALQMSKLYSAQIKFNPKILWTYFGRPRARTLPMFPMPGSSAAYAEEWMRCGAIRAEAVQHHVARLLAFVEAGHGFNLTNPDEIWPNGDGEPHDRIAALKDMGTKFRPVLVVHRCNRRLLT</sequence>
<keyword evidence="3" id="KW-1185">Reference proteome</keyword>
<dbReference type="AlphaFoldDB" id="A0A423WIX5"/>
<dbReference type="InterPro" id="IPR005197">
    <property type="entry name" value="Glyco_hydro_71"/>
</dbReference>
<dbReference type="Gene3D" id="3.20.20.80">
    <property type="entry name" value="Glycosidases"/>
    <property type="match status" value="1"/>
</dbReference>
<dbReference type="GO" id="GO:0051118">
    <property type="term" value="F:glucan endo-1,3-alpha-glucosidase activity"/>
    <property type="evidence" value="ECO:0007669"/>
    <property type="project" value="InterPro"/>
</dbReference>
<gene>
    <name evidence="2" type="ORF">VSDG_01242</name>
</gene>
<dbReference type="STRING" id="252740.A0A423WIX5"/>
<name>A0A423WIX5_CYTCH</name>
<evidence type="ECO:0000313" key="2">
    <source>
        <dbReference type="EMBL" id="ROW03362.1"/>
    </source>
</evidence>
<organism evidence="2 3">
    <name type="scientific">Cytospora chrysosperma</name>
    <name type="common">Cytospora canker fungus</name>
    <name type="synonym">Sphaeria chrysosperma</name>
    <dbReference type="NCBI Taxonomy" id="252740"/>
    <lineage>
        <taxon>Eukaryota</taxon>
        <taxon>Fungi</taxon>
        <taxon>Dikarya</taxon>
        <taxon>Ascomycota</taxon>
        <taxon>Pezizomycotina</taxon>
        <taxon>Sordariomycetes</taxon>
        <taxon>Sordariomycetidae</taxon>
        <taxon>Diaporthales</taxon>
        <taxon>Cytosporaceae</taxon>
        <taxon>Cytospora</taxon>
    </lineage>
</organism>
<comment type="caution">
    <text evidence="2">The sequence shown here is derived from an EMBL/GenBank/DDBJ whole genome shotgun (WGS) entry which is preliminary data.</text>
</comment>
<dbReference type="CDD" id="cd11577">
    <property type="entry name" value="GH71"/>
    <property type="match status" value="1"/>
</dbReference>
<dbReference type="PANTHER" id="PTHR35910:SF1">
    <property type="entry name" value="2EXR DOMAIN-CONTAINING PROTEIN"/>
    <property type="match status" value="1"/>
</dbReference>
<evidence type="ECO:0000313" key="3">
    <source>
        <dbReference type="Proteomes" id="UP000284375"/>
    </source>
</evidence>